<proteinExistence type="predicted"/>
<name>A0A223D452_9BACL</name>
<sequence length="212" mass="22356">MLIYQRNVPNLIFFLGGYYLMFKKMLTSIALSAAVMTAAVVTPALVAPQTAEAAFNAPLFRQYDAAWGSNLMGGGDTLTQSGCTVTSVAMALKHKGITVSGSAADPGKLNTWLKANGGYSGNLLVWGAVPKLSSKISFQGRYTGGTSVTAANLRSYLDAGNKAVIAQVRSGSHWVLLTGHNGGTTFYANDPGYSTTSYTYSTMTGYGIYTIN</sequence>
<dbReference type="AlphaFoldDB" id="A0A223D452"/>
<organism evidence="2 3">
    <name type="scientific">Tumebacillus algifaecis</name>
    <dbReference type="NCBI Taxonomy" id="1214604"/>
    <lineage>
        <taxon>Bacteria</taxon>
        <taxon>Bacillati</taxon>
        <taxon>Bacillota</taxon>
        <taxon>Bacilli</taxon>
        <taxon>Bacillales</taxon>
        <taxon>Alicyclobacillaceae</taxon>
        <taxon>Tumebacillus</taxon>
    </lineage>
</organism>
<dbReference type="PANTHER" id="PTHR40524:SF1">
    <property type="entry name" value="PEPTIDASE C39-LIKE DOMAIN-CONTAINING PROTEIN"/>
    <property type="match status" value="1"/>
</dbReference>
<dbReference type="PANTHER" id="PTHR40524">
    <property type="entry name" value="PEPTIDASE_C39_2 DOMAIN-CONTAINING PROTEIN"/>
    <property type="match status" value="1"/>
</dbReference>
<reference evidence="2 3" key="1">
    <citation type="journal article" date="2015" name="Int. J. Syst. Evol. Microbiol.">
        <title>Tumebacillus algifaecis sp. nov., isolated from decomposing algal scum.</title>
        <authorList>
            <person name="Wu Y.F."/>
            <person name="Zhang B."/>
            <person name="Xing P."/>
            <person name="Wu Q.L."/>
            <person name="Liu S.J."/>
        </authorList>
    </citation>
    <scope>NUCLEOTIDE SEQUENCE [LARGE SCALE GENOMIC DNA]</scope>
    <source>
        <strain evidence="2 3">THMBR28</strain>
    </source>
</reference>
<dbReference type="InterPro" id="IPR039564">
    <property type="entry name" value="Peptidase_C39-like"/>
</dbReference>
<evidence type="ECO:0000259" key="1">
    <source>
        <dbReference type="Pfam" id="PF13529"/>
    </source>
</evidence>
<dbReference type="EMBL" id="CP022657">
    <property type="protein sequence ID" value="ASS76186.1"/>
    <property type="molecule type" value="Genomic_DNA"/>
</dbReference>
<feature type="domain" description="Peptidase C39-like" evidence="1">
    <location>
        <begin position="57"/>
        <end position="191"/>
    </location>
</feature>
<accession>A0A223D452</accession>
<dbReference type="Proteomes" id="UP000214688">
    <property type="component" value="Chromosome"/>
</dbReference>
<evidence type="ECO:0000313" key="2">
    <source>
        <dbReference type="EMBL" id="ASS76186.1"/>
    </source>
</evidence>
<keyword evidence="3" id="KW-1185">Reference proteome</keyword>
<dbReference type="KEGG" id="tab:CIG75_15385"/>
<dbReference type="Pfam" id="PF13529">
    <property type="entry name" value="Peptidase_C39_2"/>
    <property type="match status" value="1"/>
</dbReference>
<gene>
    <name evidence="2" type="ORF">CIG75_15385</name>
</gene>
<evidence type="ECO:0000313" key="3">
    <source>
        <dbReference type="Proteomes" id="UP000214688"/>
    </source>
</evidence>
<protein>
    <recommendedName>
        <fullName evidence="1">Peptidase C39-like domain-containing protein</fullName>
    </recommendedName>
</protein>
<dbReference type="Gene3D" id="3.90.70.10">
    <property type="entry name" value="Cysteine proteinases"/>
    <property type="match status" value="1"/>
</dbReference>